<sequence length="199" mass="21241">MVTLQSSIGGRMMADDELAALVGSRLCHDLVSPLGAIGNGVELLGMIQNASDELGLVEDAVQVAQARIKLFRLAFGRAHDMQDIRPSEIEEAASSLSAAGRLRIRNDIAQPLPRMRVKRLMLALLCLESALAYGGEVVITPDGVSAHAARLRIDPDPWSALAAGQPPAEPRSDIVQFILLVRTGPVVVDEAEGHLAIRV</sequence>
<dbReference type="InterPro" id="IPR018762">
    <property type="entry name" value="ChpT_C"/>
</dbReference>
<evidence type="ECO:0000313" key="2">
    <source>
        <dbReference type="EMBL" id="PWE30090.1"/>
    </source>
</evidence>
<protein>
    <submittedName>
        <fullName evidence="2">Histidine phosphotransferase</fullName>
    </submittedName>
</protein>
<dbReference type="GO" id="GO:0016740">
    <property type="term" value="F:transferase activity"/>
    <property type="evidence" value="ECO:0007669"/>
    <property type="project" value="UniProtKB-KW"/>
</dbReference>
<dbReference type="Pfam" id="PF10090">
    <property type="entry name" value="HPTransfase"/>
    <property type="match status" value="1"/>
</dbReference>
<dbReference type="Gene3D" id="1.10.287.130">
    <property type="match status" value="1"/>
</dbReference>
<dbReference type="GeneID" id="94364261"/>
<dbReference type="InterPro" id="IPR036890">
    <property type="entry name" value="HATPase_C_sf"/>
</dbReference>
<evidence type="ECO:0000313" key="3">
    <source>
        <dbReference type="Proteomes" id="UP000244940"/>
    </source>
</evidence>
<evidence type="ECO:0000259" key="1">
    <source>
        <dbReference type="Pfam" id="PF10090"/>
    </source>
</evidence>
<keyword evidence="2" id="KW-0808">Transferase</keyword>
<reference evidence="2 3" key="1">
    <citation type="submission" date="2018-05" db="EMBL/GenBank/DDBJ databases">
        <title>Pararhodobacter marina sp. nov., isolated from deep-sea water of the Indian Ocean.</title>
        <authorList>
            <person name="Lai Q.Sr."/>
            <person name="Liu X."/>
            <person name="Shao Z."/>
        </authorList>
    </citation>
    <scope>NUCLEOTIDE SEQUENCE [LARGE SCALE GENOMIC DNA]</scope>
    <source>
        <strain evidence="2 3">CIC4N-9</strain>
    </source>
</reference>
<organism evidence="2 3">
    <name type="scientific">Pararhodobacter marinus</name>
    <dbReference type="NCBI Taxonomy" id="2184063"/>
    <lineage>
        <taxon>Bacteria</taxon>
        <taxon>Pseudomonadati</taxon>
        <taxon>Pseudomonadota</taxon>
        <taxon>Alphaproteobacteria</taxon>
        <taxon>Rhodobacterales</taxon>
        <taxon>Paracoccaceae</taxon>
        <taxon>Pararhodobacter</taxon>
    </lineage>
</organism>
<feature type="domain" description="Histidine phosphotransferase ChpT C-terminal" evidence="1">
    <location>
        <begin position="87"/>
        <end position="182"/>
    </location>
</feature>
<dbReference type="RefSeq" id="WP_109532237.1">
    <property type="nucleotide sequence ID" value="NZ_QEYD01000003.1"/>
</dbReference>
<name>A0A2U2CE12_9RHOB</name>
<gene>
    <name evidence="2" type="ORF">C4N9_05130</name>
</gene>
<accession>A0A2U2CE12</accession>
<dbReference type="Proteomes" id="UP000244940">
    <property type="component" value="Unassembled WGS sequence"/>
</dbReference>
<proteinExistence type="predicted"/>
<dbReference type="EMBL" id="QEYD01000003">
    <property type="protein sequence ID" value="PWE30090.1"/>
    <property type="molecule type" value="Genomic_DNA"/>
</dbReference>
<dbReference type="Gene3D" id="3.30.565.10">
    <property type="entry name" value="Histidine kinase-like ATPase, C-terminal domain"/>
    <property type="match status" value="1"/>
</dbReference>
<comment type="caution">
    <text evidence="2">The sequence shown here is derived from an EMBL/GenBank/DDBJ whole genome shotgun (WGS) entry which is preliminary data.</text>
</comment>
<dbReference type="OrthoDB" id="9803702at2"/>
<keyword evidence="3" id="KW-1185">Reference proteome</keyword>
<dbReference type="AlphaFoldDB" id="A0A2U2CE12"/>